<dbReference type="Proteomes" id="UP000028701">
    <property type="component" value="Unassembled WGS sequence"/>
</dbReference>
<protein>
    <submittedName>
        <fullName evidence="2">Uncharacterized protein</fullName>
    </submittedName>
</protein>
<name>A0A081CQZ1_9HYPH</name>
<comment type="caution">
    <text evidence="2">The sequence shown here is derived from an EMBL/GenBank/DDBJ whole genome shotgun (WGS) entry which is preliminary data.</text>
</comment>
<sequence length="91" mass="10561">MTKFTGPPPLAGLKRRLDAHRQDEAAGGRKNNKQGMFVRQTFCLTRGEARAKAKEWFDEFPKAAYWTEVESWRTLEGDRIEFTMRRLPSAD</sequence>
<evidence type="ECO:0000313" key="2">
    <source>
        <dbReference type="EMBL" id="GAK69087.1"/>
    </source>
</evidence>
<proteinExistence type="predicted"/>
<dbReference type="AlphaFoldDB" id="A0A081CQZ1"/>
<dbReference type="eggNOG" id="ENOG5032Y66">
    <property type="taxonomic scope" value="Bacteria"/>
</dbReference>
<feature type="compositionally biased region" description="Pro residues" evidence="1">
    <location>
        <begin position="1"/>
        <end position="10"/>
    </location>
</feature>
<dbReference type="OrthoDB" id="9813419at2"/>
<feature type="compositionally biased region" description="Basic and acidic residues" evidence="1">
    <location>
        <begin position="15"/>
        <end position="27"/>
    </location>
</feature>
<feature type="region of interest" description="Disordered" evidence="1">
    <location>
        <begin position="1"/>
        <end position="32"/>
    </location>
</feature>
<dbReference type="RefSeq" id="WP_045228661.1">
    <property type="nucleotide sequence ID" value="NZ_BBJU01000003.1"/>
</dbReference>
<gene>
    <name evidence="2" type="ORF">RRU01S_03_02580</name>
</gene>
<dbReference type="EMBL" id="BBJU01000003">
    <property type="protein sequence ID" value="GAK69087.1"/>
    <property type="molecule type" value="Genomic_DNA"/>
</dbReference>
<reference evidence="2 3" key="1">
    <citation type="submission" date="2014-08" db="EMBL/GenBank/DDBJ databases">
        <title>Whole genome shotgun sequence of Rhizobium rubi NBRC 13261.</title>
        <authorList>
            <person name="Katano-Makiyama Y."/>
            <person name="Hosoyama A."/>
            <person name="Hashimoto M."/>
            <person name="Hosoyama Y."/>
            <person name="Noguchi M."/>
            <person name="Tsuchikane K."/>
            <person name="Uohara A."/>
            <person name="Ohji S."/>
            <person name="Ichikawa N."/>
            <person name="Kimura A."/>
            <person name="Yamazoe A."/>
            <person name="Fujita N."/>
        </authorList>
    </citation>
    <scope>NUCLEOTIDE SEQUENCE [LARGE SCALE GENOMIC DNA]</scope>
    <source>
        <strain evidence="2 3">NBRC 13261</strain>
    </source>
</reference>
<organism evidence="2 3">
    <name type="scientific">Agrobacterium rubi TR3 = NBRC 13261</name>
    <dbReference type="NCBI Taxonomy" id="1368415"/>
    <lineage>
        <taxon>Bacteria</taxon>
        <taxon>Pseudomonadati</taxon>
        <taxon>Pseudomonadota</taxon>
        <taxon>Alphaproteobacteria</taxon>
        <taxon>Hyphomicrobiales</taxon>
        <taxon>Rhizobiaceae</taxon>
        <taxon>Rhizobium/Agrobacterium group</taxon>
        <taxon>Agrobacterium</taxon>
    </lineage>
</organism>
<evidence type="ECO:0000313" key="3">
    <source>
        <dbReference type="Proteomes" id="UP000028701"/>
    </source>
</evidence>
<accession>A0A081CQZ1</accession>
<evidence type="ECO:0000256" key="1">
    <source>
        <dbReference type="SAM" id="MobiDB-lite"/>
    </source>
</evidence>